<proteinExistence type="predicted"/>
<protein>
    <submittedName>
        <fullName evidence="3">Uncharacterized protein</fullName>
    </submittedName>
</protein>
<evidence type="ECO:0000256" key="2">
    <source>
        <dbReference type="SAM" id="Phobius"/>
    </source>
</evidence>
<keyword evidence="2" id="KW-0812">Transmembrane</keyword>
<dbReference type="Proteomes" id="UP000028488">
    <property type="component" value="Chromosome"/>
</dbReference>
<feature type="region of interest" description="Disordered" evidence="1">
    <location>
        <begin position="78"/>
        <end position="111"/>
    </location>
</feature>
<evidence type="ECO:0000256" key="1">
    <source>
        <dbReference type="SAM" id="MobiDB-lite"/>
    </source>
</evidence>
<dbReference type="EMBL" id="CP008947">
    <property type="protein sequence ID" value="AII09134.1"/>
    <property type="molecule type" value="Genomic_DNA"/>
</dbReference>
<reference evidence="3 4" key="1">
    <citation type="submission" date="2014-07" db="EMBL/GenBank/DDBJ databases">
        <title>Genome Sequence of Rhodococcus opacus Strain R7, a Biodegrader of Mono- and Polycyclic Aromatic Hydrocarbons.</title>
        <authorList>
            <person name="Di Gennaro P."/>
            <person name="Zampolli J."/>
            <person name="Presti I."/>
            <person name="Cappelletti M."/>
            <person name="D'Ursi P."/>
            <person name="Orro A."/>
            <person name="Mezzelani A."/>
            <person name="Milanesi L."/>
        </authorList>
    </citation>
    <scope>NUCLEOTIDE SEQUENCE [LARGE SCALE GENOMIC DNA]</scope>
    <source>
        <strain evidence="3 4">R7</strain>
    </source>
</reference>
<feature type="transmembrane region" description="Helical" evidence="2">
    <location>
        <begin position="12"/>
        <end position="29"/>
    </location>
</feature>
<feature type="transmembrane region" description="Helical" evidence="2">
    <location>
        <begin position="49"/>
        <end position="70"/>
    </location>
</feature>
<feature type="compositionally biased region" description="Low complexity" evidence="1">
    <location>
        <begin position="78"/>
        <end position="92"/>
    </location>
</feature>
<keyword evidence="2" id="KW-1133">Transmembrane helix</keyword>
<dbReference type="AlphaFoldDB" id="A0A076F0E9"/>
<accession>A0A076F0E9</accession>
<gene>
    <name evidence="3" type="ORF">EP51_32680</name>
</gene>
<evidence type="ECO:0000313" key="3">
    <source>
        <dbReference type="EMBL" id="AII09134.1"/>
    </source>
</evidence>
<keyword evidence="2" id="KW-0472">Membrane</keyword>
<organism evidence="3 4">
    <name type="scientific">Rhodococcus opacus</name>
    <name type="common">Nocardia opaca</name>
    <dbReference type="NCBI Taxonomy" id="37919"/>
    <lineage>
        <taxon>Bacteria</taxon>
        <taxon>Bacillati</taxon>
        <taxon>Actinomycetota</taxon>
        <taxon>Actinomycetes</taxon>
        <taxon>Mycobacteriales</taxon>
        <taxon>Nocardiaceae</taxon>
        <taxon>Rhodococcus</taxon>
    </lineage>
</organism>
<dbReference type="RefSeq" id="WP_112301772.1">
    <property type="nucleotide sequence ID" value="NZ_CP008947.1"/>
</dbReference>
<name>A0A076F0E9_RHOOP</name>
<sequence length="111" mass="11127">MNRRTAVAAAEWIGAVAGVVAAVWCWNRSQVTSAFGPVAPGAPSFEGTAYSGSWIAVAAGLVTVAGLLVIDSVRRLRSGPAGEPAEPSSSPEDLGLADGVGPGTVEHRGAE</sequence>
<evidence type="ECO:0000313" key="4">
    <source>
        <dbReference type="Proteomes" id="UP000028488"/>
    </source>
</evidence>